<reference evidence="2" key="1">
    <citation type="journal article" date="2019" name="Int. J. Syst. Evol. Microbiol.">
        <title>The Global Catalogue of Microorganisms (GCM) 10K type strain sequencing project: providing services to taxonomists for standard genome sequencing and annotation.</title>
        <authorList>
            <consortium name="The Broad Institute Genomics Platform"/>
            <consortium name="The Broad Institute Genome Sequencing Center for Infectious Disease"/>
            <person name="Wu L."/>
            <person name="Ma J."/>
        </authorList>
    </citation>
    <scope>NUCLEOTIDE SEQUENCE [LARGE SCALE GENOMIC DNA]</scope>
    <source>
        <strain evidence="2">KCTC 52640</strain>
    </source>
</reference>
<organism evidence="1 2">
    <name type="scientific">Salinisphaera aquimarina</name>
    <dbReference type="NCBI Taxonomy" id="2094031"/>
    <lineage>
        <taxon>Bacteria</taxon>
        <taxon>Pseudomonadati</taxon>
        <taxon>Pseudomonadota</taxon>
        <taxon>Gammaproteobacteria</taxon>
        <taxon>Salinisphaerales</taxon>
        <taxon>Salinisphaeraceae</taxon>
        <taxon>Salinisphaera</taxon>
    </lineage>
</organism>
<gene>
    <name evidence="1" type="ORF">ACFOSU_09225</name>
</gene>
<sequence length="224" mass="24239">MFNFIRRPLRRFTGRDEQLARAQDAHVQLRVPNPYGGAPWLTATVALTTTPHGQGETLRLRAHIDGCMSLPGSQTVHERLDQGSRDRRSLVRHGRDAAAGLVRRVVDRLPAERLAPLTSQRWRSWLDVQLSTSPLDGGADALMPERLRGIYGGGLPQAGTGEPRIGVWSGPAGGPAGGVAQLVMLQLDERDFGSQARAAGRSGFNLNASIAQIFEPHTGADEES</sequence>
<accession>A0ABV7EMX0</accession>
<evidence type="ECO:0000313" key="2">
    <source>
        <dbReference type="Proteomes" id="UP001595462"/>
    </source>
</evidence>
<protein>
    <submittedName>
        <fullName evidence="1">Uncharacterized protein</fullName>
    </submittedName>
</protein>
<dbReference type="Proteomes" id="UP001595462">
    <property type="component" value="Unassembled WGS sequence"/>
</dbReference>
<keyword evidence="2" id="KW-1185">Reference proteome</keyword>
<dbReference type="RefSeq" id="WP_380688704.1">
    <property type="nucleotide sequence ID" value="NZ_JBHRSS010000003.1"/>
</dbReference>
<name>A0ABV7EMX0_9GAMM</name>
<evidence type="ECO:0000313" key="1">
    <source>
        <dbReference type="EMBL" id="MFC3104073.1"/>
    </source>
</evidence>
<dbReference type="EMBL" id="JBHRSS010000003">
    <property type="protein sequence ID" value="MFC3104073.1"/>
    <property type="molecule type" value="Genomic_DNA"/>
</dbReference>
<comment type="caution">
    <text evidence="1">The sequence shown here is derived from an EMBL/GenBank/DDBJ whole genome shotgun (WGS) entry which is preliminary data.</text>
</comment>
<proteinExistence type="predicted"/>